<dbReference type="Proteomes" id="UP001642484">
    <property type="component" value="Unassembled WGS sequence"/>
</dbReference>
<keyword evidence="2" id="KW-1185">Reference proteome</keyword>
<protein>
    <submittedName>
        <fullName evidence="1">Uncharacterized protein</fullName>
    </submittedName>
</protein>
<evidence type="ECO:0000313" key="2">
    <source>
        <dbReference type="Proteomes" id="UP001642484"/>
    </source>
</evidence>
<dbReference type="EMBL" id="CAXAMN010001570">
    <property type="protein sequence ID" value="CAK8995219.1"/>
    <property type="molecule type" value="Genomic_DNA"/>
</dbReference>
<gene>
    <name evidence="1" type="ORF">CCMP2556_LOCUS3950</name>
</gene>
<evidence type="ECO:0000313" key="1">
    <source>
        <dbReference type="EMBL" id="CAK8995219.1"/>
    </source>
</evidence>
<organism evidence="1 2">
    <name type="scientific">Durusdinium trenchii</name>
    <dbReference type="NCBI Taxonomy" id="1381693"/>
    <lineage>
        <taxon>Eukaryota</taxon>
        <taxon>Sar</taxon>
        <taxon>Alveolata</taxon>
        <taxon>Dinophyceae</taxon>
        <taxon>Suessiales</taxon>
        <taxon>Symbiodiniaceae</taxon>
        <taxon>Durusdinium</taxon>
    </lineage>
</organism>
<accession>A0ABP0HYD4</accession>
<proteinExistence type="predicted"/>
<reference evidence="1 2" key="1">
    <citation type="submission" date="2024-02" db="EMBL/GenBank/DDBJ databases">
        <authorList>
            <person name="Chen Y."/>
            <person name="Shah S."/>
            <person name="Dougan E. K."/>
            <person name="Thang M."/>
            <person name="Chan C."/>
        </authorList>
    </citation>
    <scope>NUCLEOTIDE SEQUENCE [LARGE SCALE GENOMIC DNA]</scope>
</reference>
<sequence>MVLDEQAQPLRRAWCLFEILQTQLRSADRGSSFQGLLLCTSSGVLRNGQGGIEIAMKVANCLASLDLKDAKASDAKDEAMIRSLVEHMPGGFHATNSFVRRSIRDCLLVTHKNFEVDFGRLLTILWPTARFLLWFLLLSM</sequence>
<comment type="caution">
    <text evidence="1">The sequence shown here is derived from an EMBL/GenBank/DDBJ whole genome shotgun (WGS) entry which is preliminary data.</text>
</comment>
<name>A0ABP0HYD4_9DINO</name>